<dbReference type="PANTHER" id="PTHR19957:SF83">
    <property type="entry name" value="SYNTAXIN-16"/>
    <property type="match status" value="1"/>
</dbReference>
<gene>
    <name evidence="12" type="ORF">ACOC_LOCUS456</name>
</gene>
<dbReference type="Pfam" id="PF05739">
    <property type="entry name" value="SNARE"/>
    <property type="match status" value="1"/>
</dbReference>
<dbReference type="InterPro" id="IPR000727">
    <property type="entry name" value="T_SNARE_dom"/>
</dbReference>
<keyword evidence="9 10" id="KW-0472">Membrane</keyword>
<evidence type="ECO:0000256" key="1">
    <source>
        <dbReference type="ARBA" id="ARBA00004409"/>
    </source>
</evidence>
<evidence type="ECO:0000259" key="11">
    <source>
        <dbReference type="PROSITE" id="PS50192"/>
    </source>
</evidence>
<evidence type="ECO:0000256" key="7">
    <source>
        <dbReference type="ARBA" id="ARBA00023034"/>
    </source>
</evidence>
<reference evidence="12 13" key="2">
    <citation type="submission" date="2018-11" db="EMBL/GenBank/DDBJ databases">
        <authorList>
            <consortium name="Pathogen Informatics"/>
        </authorList>
    </citation>
    <scope>NUCLEOTIDE SEQUENCE [LARGE SCALE GENOMIC DNA]</scope>
    <source>
        <strain evidence="12 13">Costa Rica</strain>
    </source>
</reference>
<feature type="domain" description="T-SNARE coiled-coil homology" evidence="11">
    <location>
        <begin position="211"/>
        <end position="273"/>
    </location>
</feature>
<sequence>MQMPQYLGVGPLCECSSDSQPLLISEEKMSLVSLEEGGEHDENYVKQPLWIHTCDEVEFELGRLVKVRSRVEELANTQQKHISRPNFGDEALEAEEKQMEEMTEQITLMLSHCQRLINIISTQSSRCESNSERRLRENTVSALVFTLSQLTNEFRTRQSKYLKDIKNRTTNVDSFLVTTGQSNDLQWGELVDVTPSDEYTMDQIQQMLVNEQTVKEREKEVLVVNSSIRELNSLFKDLSSMVVDQGTILDRIDYNVEQASIRISQAVGSVKKAERYQRGDKKMHCIFCQTIAIVVIVLLIVFTKI</sequence>
<accession>A0A0R3PAA9</accession>
<dbReference type="OMA" id="NRKMCII"/>
<dbReference type="GO" id="GO:0000139">
    <property type="term" value="C:Golgi membrane"/>
    <property type="evidence" value="ECO:0007669"/>
    <property type="project" value="UniProtKB-SubCell"/>
</dbReference>
<dbReference type="GO" id="GO:0031201">
    <property type="term" value="C:SNARE complex"/>
    <property type="evidence" value="ECO:0007669"/>
    <property type="project" value="TreeGrafter"/>
</dbReference>
<feature type="transmembrane region" description="Helical" evidence="10">
    <location>
        <begin position="285"/>
        <end position="303"/>
    </location>
</feature>
<dbReference type="GO" id="GO:0000149">
    <property type="term" value="F:SNARE binding"/>
    <property type="evidence" value="ECO:0007669"/>
    <property type="project" value="TreeGrafter"/>
</dbReference>
<dbReference type="SMART" id="SM00397">
    <property type="entry name" value="t_SNARE"/>
    <property type="match status" value="1"/>
</dbReference>
<evidence type="ECO:0000313" key="12">
    <source>
        <dbReference type="EMBL" id="VDM52041.1"/>
    </source>
</evidence>
<comment type="subcellular location">
    <subcellularLocation>
        <location evidence="1">Golgi apparatus membrane</location>
        <topology evidence="1">Single-pass type IV membrane protein</topology>
    </subcellularLocation>
</comment>
<dbReference type="WBParaSite" id="ACOC_0000045501-mRNA-1">
    <property type="protein sequence ID" value="ACOC_0000045501-mRNA-1"/>
    <property type="gene ID" value="ACOC_0000045501"/>
</dbReference>
<keyword evidence="5" id="KW-0653">Protein transport</keyword>
<dbReference type="GO" id="GO:0006886">
    <property type="term" value="P:intracellular protein transport"/>
    <property type="evidence" value="ECO:0007669"/>
    <property type="project" value="TreeGrafter"/>
</dbReference>
<evidence type="ECO:0000256" key="8">
    <source>
        <dbReference type="ARBA" id="ARBA00023054"/>
    </source>
</evidence>
<proteinExistence type="inferred from homology"/>
<comment type="similarity">
    <text evidence="2">Belongs to the syntaxin family.</text>
</comment>
<dbReference type="Gene3D" id="1.20.58.70">
    <property type="match status" value="1"/>
</dbReference>
<protein>
    <submittedName>
        <fullName evidence="14">t-SNARE coiled-coil homology domain-containing protein</fullName>
    </submittedName>
</protein>
<organism evidence="14">
    <name type="scientific">Angiostrongylus costaricensis</name>
    <name type="common">Nematode worm</name>
    <dbReference type="NCBI Taxonomy" id="334426"/>
    <lineage>
        <taxon>Eukaryota</taxon>
        <taxon>Metazoa</taxon>
        <taxon>Ecdysozoa</taxon>
        <taxon>Nematoda</taxon>
        <taxon>Chromadorea</taxon>
        <taxon>Rhabditida</taxon>
        <taxon>Rhabditina</taxon>
        <taxon>Rhabditomorpha</taxon>
        <taxon>Strongyloidea</taxon>
        <taxon>Metastrongylidae</taxon>
        <taxon>Angiostrongylus</taxon>
    </lineage>
</organism>
<evidence type="ECO:0000313" key="13">
    <source>
        <dbReference type="Proteomes" id="UP000267027"/>
    </source>
</evidence>
<evidence type="ECO:0000256" key="9">
    <source>
        <dbReference type="ARBA" id="ARBA00023136"/>
    </source>
</evidence>
<keyword evidence="8" id="KW-0175">Coiled coil</keyword>
<dbReference type="EMBL" id="UYYA01000045">
    <property type="protein sequence ID" value="VDM52041.1"/>
    <property type="molecule type" value="Genomic_DNA"/>
</dbReference>
<keyword evidence="7" id="KW-0333">Golgi apparatus</keyword>
<dbReference type="STRING" id="334426.A0A0R3PAA9"/>
<keyword evidence="13" id="KW-1185">Reference proteome</keyword>
<name>A0A0R3PAA9_ANGCS</name>
<evidence type="ECO:0000256" key="2">
    <source>
        <dbReference type="ARBA" id="ARBA00009063"/>
    </source>
</evidence>
<dbReference type="OrthoDB" id="10251371at2759"/>
<evidence type="ECO:0000256" key="4">
    <source>
        <dbReference type="ARBA" id="ARBA00022692"/>
    </source>
</evidence>
<dbReference type="InterPro" id="IPR045242">
    <property type="entry name" value="Syntaxin"/>
</dbReference>
<evidence type="ECO:0000256" key="10">
    <source>
        <dbReference type="SAM" id="Phobius"/>
    </source>
</evidence>
<evidence type="ECO:0000256" key="5">
    <source>
        <dbReference type="ARBA" id="ARBA00022927"/>
    </source>
</evidence>
<dbReference type="PROSITE" id="PS50192">
    <property type="entry name" value="T_SNARE"/>
    <property type="match status" value="1"/>
</dbReference>
<dbReference type="GO" id="GO:0005484">
    <property type="term" value="F:SNAP receptor activity"/>
    <property type="evidence" value="ECO:0007669"/>
    <property type="project" value="TreeGrafter"/>
</dbReference>
<dbReference type="GO" id="GO:0006906">
    <property type="term" value="P:vesicle fusion"/>
    <property type="evidence" value="ECO:0007669"/>
    <property type="project" value="TreeGrafter"/>
</dbReference>
<dbReference type="CDD" id="cd15845">
    <property type="entry name" value="SNARE_syntaxin16"/>
    <property type="match status" value="1"/>
</dbReference>
<dbReference type="SUPFAM" id="SSF47661">
    <property type="entry name" value="t-snare proteins"/>
    <property type="match status" value="1"/>
</dbReference>
<dbReference type="GO" id="GO:0048278">
    <property type="term" value="P:vesicle docking"/>
    <property type="evidence" value="ECO:0007669"/>
    <property type="project" value="TreeGrafter"/>
</dbReference>
<dbReference type="Proteomes" id="UP000267027">
    <property type="component" value="Unassembled WGS sequence"/>
</dbReference>
<evidence type="ECO:0000313" key="14">
    <source>
        <dbReference type="WBParaSite" id="ACOC_0000045501-mRNA-1"/>
    </source>
</evidence>
<evidence type="ECO:0000256" key="6">
    <source>
        <dbReference type="ARBA" id="ARBA00022989"/>
    </source>
</evidence>
<dbReference type="AlphaFoldDB" id="A0A0R3PAA9"/>
<keyword evidence="6 10" id="KW-1133">Transmembrane helix</keyword>
<keyword evidence="3" id="KW-0813">Transport</keyword>
<dbReference type="PANTHER" id="PTHR19957">
    <property type="entry name" value="SYNTAXIN"/>
    <property type="match status" value="1"/>
</dbReference>
<evidence type="ECO:0000256" key="3">
    <source>
        <dbReference type="ARBA" id="ARBA00022448"/>
    </source>
</evidence>
<dbReference type="InterPro" id="IPR010989">
    <property type="entry name" value="SNARE"/>
</dbReference>
<reference evidence="14" key="1">
    <citation type="submission" date="2017-02" db="UniProtKB">
        <authorList>
            <consortium name="WormBaseParasite"/>
        </authorList>
    </citation>
    <scope>IDENTIFICATION</scope>
</reference>
<keyword evidence="4 10" id="KW-0812">Transmembrane</keyword>